<accession>A0A380TBQ3</accession>
<organism evidence="1">
    <name type="scientific">metagenome</name>
    <dbReference type="NCBI Taxonomy" id="256318"/>
    <lineage>
        <taxon>unclassified sequences</taxon>
        <taxon>metagenomes</taxon>
    </lineage>
</organism>
<sequence>MRWTWDPEKAARNRAKHGLSFETAALVFEDPLQLSRLDPHLDGDRWQTIGMVGAVLLLVVHTAPEAYDTDDEPTGRIISARKASAKERRAYEETGL</sequence>
<gene>
    <name evidence="1" type="ORF">DF3PB_2170004</name>
</gene>
<reference evidence="1" key="1">
    <citation type="submission" date="2018-07" db="EMBL/GenBank/DDBJ databases">
        <authorList>
            <person name="Quirk P.G."/>
            <person name="Krulwich T.A."/>
        </authorList>
    </citation>
    <scope>NUCLEOTIDE SEQUENCE</scope>
</reference>
<evidence type="ECO:0000313" key="1">
    <source>
        <dbReference type="EMBL" id="SUS05849.1"/>
    </source>
</evidence>
<name>A0A380TBQ3_9ZZZZ</name>
<dbReference type="Gene3D" id="3.10.450.530">
    <property type="entry name" value="Ribonuclease toxin, BrnT, of type II toxin-antitoxin system"/>
    <property type="match status" value="1"/>
</dbReference>
<dbReference type="Pfam" id="PF04365">
    <property type="entry name" value="BrnT_toxin"/>
    <property type="match status" value="1"/>
</dbReference>
<dbReference type="InterPro" id="IPR007460">
    <property type="entry name" value="BrnT_toxin"/>
</dbReference>
<proteinExistence type="predicted"/>
<dbReference type="EMBL" id="UIDG01000132">
    <property type="protein sequence ID" value="SUS05849.1"/>
    <property type="molecule type" value="Genomic_DNA"/>
</dbReference>
<evidence type="ECO:0008006" key="2">
    <source>
        <dbReference type="Google" id="ProtNLM"/>
    </source>
</evidence>
<dbReference type="AlphaFoldDB" id="A0A380TBQ3"/>
<dbReference type="InterPro" id="IPR038573">
    <property type="entry name" value="BrnT_sf"/>
</dbReference>
<protein>
    <recommendedName>
        <fullName evidence="2">BrnT family toxin</fullName>
    </recommendedName>
</protein>